<accession>A0A512NJN0</accession>
<sequence>MPTAGTDTIEWQKGNTAKSDPFFILILNNPALERPEGSAHFVPDMPGVGAADRAALKKAAGYIFQNLFGLLPGQVDKVLGLSPHANEIRVVSMCIPTTTVSDATALVAEDALDDSLILVARRDQAHAFVSAESLDPDILFLVSQSPTHTRASAFGTTDDDTRSGIAFTYDGWNLSQRYLHLIPGMSAVHATVGGMTPVHEFGHAFSSYTNGYVTDLYVDGTPAFNRKVGRPIPAKFAAYDGTTYNSDAVRDGLGYPGGWQSYHPELIDPTRPAIMDNYWAAAGGPLKCQHDKLTRAYILDRVHAKATR</sequence>
<gene>
    <name evidence="1" type="ORF">RSO01_63260</name>
</gene>
<dbReference type="OrthoDB" id="9255547at2"/>
<comment type="caution">
    <text evidence="1">The sequence shown here is derived from an EMBL/GenBank/DDBJ whole genome shotgun (WGS) entry which is preliminary data.</text>
</comment>
<keyword evidence="2" id="KW-1185">Reference proteome</keyword>
<reference evidence="1 2" key="1">
    <citation type="submission" date="2019-07" db="EMBL/GenBank/DDBJ databases">
        <title>Whole genome shotgun sequence of Reyranella soli NBRC 108950.</title>
        <authorList>
            <person name="Hosoyama A."/>
            <person name="Uohara A."/>
            <person name="Ohji S."/>
            <person name="Ichikawa N."/>
        </authorList>
    </citation>
    <scope>NUCLEOTIDE SEQUENCE [LARGE SCALE GENOMIC DNA]</scope>
    <source>
        <strain evidence="1 2">NBRC 108950</strain>
    </source>
</reference>
<dbReference type="AlphaFoldDB" id="A0A512NJN0"/>
<name>A0A512NJN0_9HYPH</name>
<dbReference type="EMBL" id="BKAJ01000120">
    <property type="protein sequence ID" value="GEP59160.1"/>
    <property type="molecule type" value="Genomic_DNA"/>
</dbReference>
<evidence type="ECO:0000313" key="1">
    <source>
        <dbReference type="EMBL" id="GEP59160.1"/>
    </source>
</evidence>
<evidence type="ECO:0000313" key="2">
    <source>
        <dbReference type="Proteomes" id="UP000321058"/>
    </source>
</evidence>
<dbReference type="RefSeq" id="WP_147154518.1">
    <property type="nucleotide sequence ID" value="NZ_BKAJ01000120.1"/>
</dbReference>
<organism evidence="1 2">
    <name type="scientific">Reyranella soli</name>
    <dbReference type="NCBI Taxonomy" id="1230389"/>
    <lineage>
        <taxon>Bacteria</taxon>
        <taxon>Pseudomonadati</taxon>
        <taxon>Pseudomonadota</taxon>
        <taxon>Alphaproteobacteria</taxon>
        <taxon>Hyphomicrobiales</taxon>
        <taxon>Reyranellaceae</taxon>
        <taxon>Reyranella</taxon>
    </lineage>
</organism>
<proteinExistence type="predicted"/>
<protein>
    <submittedName>
        <fullName evidence="1">Uncharacterized protein</fullName>
    </submittedName>
</protein>
<dbReference type="Proteomes" id="UP000321058">
    <property type="component" value="Unassembled WGS sequence"/>
</dbReference>